<organism evidence="2 3">
    <name type="scientific">Psophocarpus tetragonolobus</name>
    <name type="common">Winged bean</name>
    <name type="synonym">Dolichos tetragonolobus</name>
    <dbReference type="NCBI Taxonomy" id="3891"/>
    <lineage>
        <taxon>Eukaryota</taxon>
        <taxon>Viridiplantae</taxon>
        <taxon>Streptophyta</taxon>
        <taxon>Embryophyta</taxon>
        <taxon>Tracheophyta</taxon>
        <taxon>Spermatophyta</taxon>
        <taxon>Magnoliopsida</taxon>
        <taxon>eudicotyledons</taxon>
        <taxon>Gunneridae</taxon>
        <taxon>Pentapetalae</taxon>
        <taxon>rosids</taxon>
        <taxon>fabids</taxon>
        <taxon>Fabales</taxon>
        <taxon>Fabaceae</taxon>
        <taxon>Papilionoideae</taxon>
        <taxon>50 kb inversion clade</taxon>
        <taxon>NPAAA clade</taxon>
        <taxon>indigoferoid/millettioid clade</taxon>
        <taxon>Phaseoleae</taxon>
        <taxon>Psophocarpus</taxon>
    </lineage>
</organism>
<accession>A0AAN9NXA3</accession>
<dbReference type="EMBL" id="JAYMYS010000009">
    <property type="protein sequence ID" value="KAK7380320.1"/>
    <property type="molecule type" value="Genomic_DNA"/>
</dbReference>
<name>A0AAN9NXA3_PSOTE</name>
<dbReference type="Proteomes" id="UP001386955">
    <property type="component" value="Unassembled WGS sequence"/>
</dbReference>
<reference evidence="2 3" key="1">
    <citation type="submission" date="2024-01" db="EMBL/GenBank/DDBJ databases">
        <title>The genomes of 5 underutilized Papilionoideae crops provide insights into root nodulation and disease resistanc.</title>
        <authorList>
            <person name="Jiang F."/>
        </authorList>
    </citation>
    <scope>NUCLEOTIDE SEQUENCE [LARGE SCALE GENOMIC DNA]</scope>
    <source>
        <strain evidence="2">DUOXIRENSHENG_FW03</strain>
        <tissue evidence="2">Leaves</tissue>
    </source>
</reference>
<evidence type="ECO:0000313" key="2">
    <source>
        <dbReference type="EMBL" id="KAK7380320.1"/>
    </source>
</evidence>
<comment type="caution">
    <text evidence="2">The sequence shown here is derived from an EMBL/GenBank/DDBJ whole genome shotgun (WGS) entry which is preliminary data.</text>
</comment>
<proteinExistence type="predicted"/>
<sequence length="88" mass="10186">MYTKATLRQAPLAPLSSKIKDDSVMSQATYEDHQNVLMGGMIEEAQTYMKRILDYGKKQISDEGKSCKKEERRRNYNHSREQLAETSQ</sequence>
<feature type="region of interest" description="Disordered" evidence="1">
    <location>
        <begin position="61"/>
        <end position="88"/>
    </location>
</feature>
<evidence type="ECO:0000313" key="3">
    <source>
        <dbReference type="Proteomes" id="UP001386955"/>
    </source>
</evidence>
<keyword evidence="3" id="KW-1185">Reference proteome</keyword>
<gene>
    <name evidence="2" type="ORF">VNO78_32828</name>
</gene>
<protein>
    <submittedName>
        <fullName evidence="2">Uncharacterized protein</fullName>
    </submittedName>
</protein>
<evidence type="ECO:0000256" key="1">
    <source>
        <dbReference type="SAM" id="MobiDB-lite"/>
    </source>
</evidence>
<dbReference type="AlphaFoldDB" id="A0AAN9NXA3"/>